<dbReference type="GO" id="GO:0007155">
    <property type="term" value="P:cell adhesion"/>
    <property type="evidence" value="ECO:0007669"/>
    <property type="project" value="InterPro"/>
</dbReference>
<evidence type="ECO:0000256" key="1">
    <source>
        <dbReference type="ARBA" id="ARBA00009764"/>
    </source>
</evidence>
<dbReference type="InterPro" id="IPR040026">
    <property type="entry name" value="FliD"/>
</dbReference>
<dbReference type="GO" id="GO:0009424">
    <property type="term" value="C:bacterial-type flagellum hook"/>
    <property type="evidence" value="ECO:0007669"/>
    <property type="project" value="UniProtKB-UniRule"/>
</dbReference>
<dbReference type="GO" id="GO:0005576">
    <property type="term" value="C:extracellular region"/>
    <property type="evidence" value="ECO:0007669"/>
    <property type="project" value="UniProtKB-SubCell"/>
</dbReference>
<keyword evidence="8" id="KW-0969">Cilium</keyword>
<dbReference type="RefSeq" id="WP_188177941.1">
    <property type="nucleotide sequence ID" value="NZ_JACVVD010000016.1"/>
</dbReference>
<protein>
    <recommendedName>
        <fullName evidence="5">Flagellar hook-associated protein 2</fullName>
        <shortName evidence="5">HAP2</shortName>
    </recommendedName>
    <alternativeName>
        <fullName evidence="5">Flagellar cap protein</fullName>
    </alternativeName>
</protein>
<dbReference type="PANTHER" id="PTHR30288:SF0">
    <property type="entry name" value="FLAGELLAR HOOK-ASSOCIATED PROTEIN 2"/>
    <property type="match status" value="1"/>
</dbReference>
<keyword evidence="8" id="KW-0282">Flagellum</keyword>
<feature type="coiled-coil region" evidence="5">
    <location>
        <begin position="458"/>
        <end position="503"/>
    </location>
</feature>
<evidence type="ECO:0000313" key="9">
    <source>
        <dbReference type="Proteomes" id="UP000650466"/>
    </source>
</evidence>
<keyword evidence="3 5" id="KW-0175">Coiled coil</keyword>
<comment type="subcellular location">
    <subcellularLocation>
        <location evidence="5">Secreted</location>
    </subcellularLocation>
    <subcellularLocation>
        <location evidence="5">Bacterial flagellum</location>
    </subcellularLocation>
</comment>
<evidence type="ECO:0000256" key="4">
    <source>
        <dbReference type="ARBA" id="ARBA00023143"/>
    </source>
</evidence>
<accession>A0A926QMX5</accession>
<dbReference type="EMBL" id="JACVVD010000016">
    <property type="protein sequence ID" value="MBD0384162.1"/>
    <property type="molecule type" value="Genomic_DNA"/>
</dbReference>
<reference evidence="8" key="1">
    <citation type="submission" date="2020-09" db="EMBL/GenBank/DDBJ databases">
        <title>Draft Genome Sequence of Paenibacillus sp. WST5.</title>
        <authorList>
            <person name="Bao Z."/>
        </authorList>
    </citation>
    <scope>NUCLEOTIDE SEQUENCE</scope>
    <source>
        <strain evidence="8">WST5</strain>
    </source>
</reference>
<evidence type="ECO:0000256" key="2">
    <source>
        <dbReference type="ARBA" id="ARBA00011255"/>
    </source>
</evidence>
<organism evidence="8 9">
    <name type="scientific">Paenibacillus sedimenti</name>
    <dbReference type="NCBI Taxonomy" id="2770274"/>
    <lineage>
        <taxon>Bacteria</taxon>
        <taxon>Bacillati</taxon>
        <taxon>Bacillota</taxon>
        <taxon>Bacilli</taxon>
        <taxon>Bacillales</taxon>
        <taxon>Paenibacillaceae</taxon>
        <taxon>Paenibacillus</taxon>
    </lineage>
</organism>
<evidence type="ECO:0000259" key="7">
    <source>
        <dbReference type="Pfam" id="PF07195"/>
    </source>
</evidence>
<keyword evidence="8" id="KW-0966">Cell projection</keyword>
<comment type="caution">
    <text evidence="8">The sequence shown here is derived from an EMBL/GenBank/DDBJ whole genome shotgun (WGS) entry which is preliminary data.</text>
</comment>
<evidence type="ECO:0000256" key="5">
    <source>
        <dbReference type="RuleBase" id="RU362066"/>
    </source>
</evidence>
<proteinExistence type="inferred from homology"/>
<dbReference type="GO" id="GO:0009421">
    <property type="term" value="C:bacterial-type flagellum filament cap"/>
    <property type="evidence" value="ECO:0007669"/>
    <property type="project" value="InterPro"/>
</dbReference>
<feature type="domain" description="Flagellar hook-associated protein 2 N-terminal" evidence="6">
    <location>
        <begin position="10"/>
        <end position="107"/>
    </location>
</feature>
<keyword evidence="9" id="KW-1185">Reference proteome</keyword>
<dbReference type="GO" id="GO:0071973">
    <property type="term" value="P:bacterial-type flagellum-dependent cell motility"/>
    <property type="evidence" value="ECO:0007669"/>
    <property type="project" value="TreeGrafter"/>
</dbReference>
<evidence type="ECO:0000259" key="6">
    <source>
        <dbReference type="Pfam" id="PF02465"/>
    </source>
</evidence>
<keyword evidence="4 5" id="KW-0975">Bacterial flagellum</keyword>
<dbReference type="InterPro" id="IPR003481">
    <property type="entry name" value="FliD_N"/>
</dbReference>
<dbReference type="InterPro" id="IPR010809">
    <property type="entry name" value="FliD_C"/>
</dbReference>
<gene>
    <name evidence="8" type="primary">fliD</name>
    <name evidence="8" type="ORF">ICC18_29365</name>
</gene>
<comment type="subunit">
    <text evidence="2 5">Homopentamer.</text>
</comment>
<dbReference type="Pfam" id="PF02465">
    <property type="entry name" value="FliD_N"/>
    <property type="match status" value="1"/>
</dbReference>
<evidence type="ECO:0000256" key="3">
    <source>
        <dbReference type="ARBA" id="ARBA00023054"/>
    </source>
</evidence>
<dbReference type="PANTHER" id="PTHR30288">
    <property type="entry name" value="FLAGELLAR CAP/ASSEMBLY PROTEIN FLID"/>
    <property type="match status" value="1"/>
</dbReference>
<dbReference type="AlphaFoldDB" id="A0A926QMX5"/>
<feature type="domain" description="Flagellar hook-associated protein 2 C-terminal" evidence="7">
    <location>
        <begin position="234"/>
        <end position="495"/>
    </location>
</feature>
<comment type="function">
    <text evidence="5">Required for morphogenesis and for the elongation of the flagellar filament by facilitating polymerization of the flagellin monomers at the tip of growing filament. Forms a capping structure, which prevents flagellin subunits (transported through the central channel of the flagellum) from leaking out without polymerization at the distal end.</text>
</comment>
<dbReference type="Pfam" id="PF07195">
    <property type="entry name" value="FliD_C"/>
    <property type="match status" value="1"/>
</dbReference>
<keyword evidence="5" id="KW-0964">Secreted</keyword>
<evidence type="ECO:0000313" key="8">
    <source>
        <dbReference type="EMBL" id="MBD0384162.1"/>
    </source>
</evidence>
<dbReference type="Proteomes" id="UP000650466">
    <property type="component" value="Unassembled WGS sequence"/>
</dbReference>
<name>A0A926QMX5_9BACL</name>
<comment type="similarity">
    <text evidence="1 5">Belongs to the FliD family.</text>
</comment>
<sequence>MVFRIGGLASGMDTDTMISELMKAHRIPVDKLTQKRQTTIWQRESYLELNTKLYDFRNNKLFEFKKESTLTAKKVDTTGDSSVLSAKATGTASTGTLNVKVDTVAVAAMKWSTGDIRNVPLTNFDPSKKLVDEDADLSGDLTKDDYTIKINGTDISFNRNNDSLNDIISRINSSSAKVTAYYSNGKVSFSSKETGLINGTGHIQFVDDNGFLQNVLKVDTASNTPTVDSTQGVDAKAFINGIETTSSSNVLTVNGVELTLKAKSGATDTVINITSDTDKVIESIKGFIKDYNEMLKSLQDKVGESKYRDYTPLSDEQKKDMQENDIKLWEEKAKSGLLKNDSILTRTISEMRYAASGKVDTGSSKYNTLSSIGIETGLYSEKGKLYLNDEAKLRKALEEDPNAVTALFTANGVEGSNGSDVGIAERMYTTFQNALDDIKDRTGVSSILNDTSILGKQMNELGQQIDKYNSRLIDIENRYYRQFTAMEQAINRLNAQSANLAKQFG</sequence>